<keyword evidence="2" id="KW-0472">Membrane</keyword>
<evidence type="ECO:0000256" key="1">
    <source>
        <dbReference type="SAM" id="MobiDB-lite"/>
    </source>
</evidence>
<evidence type="ECO:0000256" key="3">
    <source>
        <dbReference type="SAM" id="SignalP"/>
    </source>
</evidence>
<feature type="compositionally biased region" description="Acidic residues" evidence="1">
    <location>
        <begin position="269"/>
        <end position="280"/>
    </location>
</feature>
<proteinExistence type="predicted"/>
<organism evidence="7">
    <name type="scientific">Drosophila simulans</name>
    <name type="common">Fruit fly</name>
    <dbReference type="NCBI Taxonomy" id="7240"/>
    <lineage>
        <taxon>Eukaryota</taxon>
        <taxon>Metazoa</taxon>
        <taxon>Ecdysozoa</taxon>
        <taxon>Arthropoda</taxon>
        <taxon>Hexapoda</taxon>
        <taxon>Insecta</taxon>
        <taxon>Pterygota</taxon>
        <taxon>Neoptera</taxon>
        <taxon>Endopterygota</taxon>
        <taxon>Diptera</taxon>
        <taxon>Brachycera</taxon>
        <taxon>Muscomorpha</taxon>
        <taxon>Ephydroidea</taxon>
        <taxon>Drosophilidae</taxon>
        <taxon>Drosophila</taxon>
        <taxon>Sophophora</taxon>
    </lineage>
</organism>
<keyword evidence="2" id="KW-0812">Transmembrane</keyword>
<dbReference type="Pfam" id="PF00093">
    <property type="entry name" value="VWC"/>
    <property type="match status" value="1"/>
</dbReference>
<feature type="signal peptide" evidence="3">
    <location>
        <begin position="1"/>
        <end position="26"/>
    </location>
</feature>
<protein>
    <submittedName>
        <fullName evidence="5">Uncharacterized protein, isoform B</fullName>
    </submittedName>
    <submittedName>
        <fullName evidence="6">Uncharacterized protein, isoform C</fullName>
    </submittedName>
    <submittedName>
        <fullName evidence="7">Uncharacterized protein, isoform D</fullName>
    </submittedName>
</protein>
<dbReference type="PROSITE" id="PS50184">
    <property type="entry name" value="VWFC_2"/>
    <property type="match status" value="1"/>
</dbReference>
<dbReference type="EMBL" id="CM002912">
    <property type="protein sequence ID" value="KMZ00846.1"/>
    <property type="molecule type" value="Genomic_DNA"/>
</dbReference>
<dbReference type="OrthoDB" id="5976811at2759"/>
<dbReference type="EMBL" id="CM002912">
    <property type="protein sequence ID" value="KMZ00845.1"/>
    <property type="molecule type" value="Genomic_DNA"/>
</dbReference>
<evidence type="ECO:0000256" key="2">
    <source>
        <dbReference type="SAM" id="Phobius"/>
    </source>
</evidence>
<dbReference type="PROSITE" id="PS01208">
    <property type="entry name" value="VWFC_1"/>
    <property type="match status" value="1"/>
</dbReference>
<dbReference type="SUPFAM" id="SSF57603">
    <property type="entry name" value="FnI-like domain"/>
    <property type="match status" value="1"/>
</dbReference>
<feature type="region of interest" description="Disordered" evidence="1">
    <location>
        <begin position="259"/>
        <end position="287"/>
    </location>
</feature>
<feature type="transmembrane region" description="Helical" evidence="2">
    <location>
        <begin position="342"/>
        <end position="365"/>
    </location>
</feature>
<dbReference type="Bgee" id="FBgn0186576">
    <property type="expression patterns" value="Expressed in female reproductive system and 3 other cell types or tissues"/>
</dbReference>
<name>A0A0J9UQB2_DROSI</name>
<dbReference type="AlphaFoldDB" id="A0A0J9UQB2"/>
<evidence type="ECO:0000313" key="6">
    <source>
        <dbReference type="EMBL" id="KMZ00845.1"/>
    </source>
</evidence>
<evidence type="ECO:0000259" key="4">
    <source>
        <dbReference type="PROSITE" id="PS50184"/>
    </source>
</evidence>
<dbReference type="SMART" id="SM00214">
    <property type="entry name" value="VWC"/>
    <property type="match status" value="1"/>
</dbReference>
<dbReference type="EMBL" id="CM002912">
    <property type="protein sequence ID" value="KMZ00844.1"/>
    <property type="molecule type" value="Genomic_DNA"/>
</dbReference>
<feature type="domain" description="VWFC" evidence="4">
    <location>
        <begin position="190"/>
        <end position="250"/>
    </location>
</feature>
<reference evidence="7" key="3">
    <citation type="submission" date="2015-04" db="EMBL/GenBank/DDBJ databases">
        <authorList>
            <consortium name="FlyBase"/>
        </authorList>
    </citation>
    <scope>NUCLEOTIDE SEQUENCE</scope>
    <source>
        <strain evidence="7">W501</strain>
    </source>
</reference>
<reference evidence="7" key="1">
    <citation type="journal article" date="2013" name="Genome Res.">
        <title>A second-generation assembly of the Drosophila simulans genome provides new insights into patterns of lineage-specific divergence.</title>
        <authorList>
            <person name="Hu T.T."/>
            <person name="Eisen M.B."/>
            <person name="Thornton K.R."/>
            <person name="Andolfatto P."/>
        </authorList>
    </citation>
    <scope>NUCLEOTIDE SEQUENCE [LARGE SCALE GENOMIC DNA]</scope>
    <source>
        <strain evidence="7">W501</strain>
    </source>
</reference>
<dbReference type="InterPro" id="IPR001007">
    <property type="entry name" value="VWF_dom"/>
</dbReference>
<sequence>MPYSHTPRRCLHQMLIIYVLIFVSSATTLDQEPLPDLCESVKCPPDAEMQCPADSSIRHNLLAVDLIKSNAVELPNASEMASAADGVSYNRGLISDEDYVQCCLNRKCVCKTCYIPDCPLDADEDAVVVELVPENNQTPGECCGTYECQAEPNCTVVRDTDFHWLKQCGRCKCESGLKICHKTCDERAEGVCQSKISGMFYKDGENWTENCKTCECEKGEPKCTMSFCGNLNCPSEQQVMLKDTCCPVCWPKCAPMPHEKQDDGSYADYVDESETPEEESLPPLLPDPLTTQQSAELIATSTTTSSGGTTSTTVAPLAATISCNNAFDQPKVVEVVNQTNYYFYWLVPYSVIASIAIVVMSFYIYQQRAKKRSYDPVSILDHSI</sequence>
<evidence type="ECO:0000313" key="5">
    <source>
        <dbReference type="EMBL" id="KMZ00844.1"/>
    </source>
</evidence>
<dbReference type="Gene3D" id="6.20.200.20">
    <property type="match status" value="1"/>
</dbReference>
<keyword evidence="2" id="KW-1133">Transmembrane helix</keyword>
<keyword evidence="3" id="KW-0732">Signal</keyword>
<gene>
    <name evidence="7" type="primary">Dsim\GD14904</name>
    <name evidence="7" type="ORF">Dsimw501_GD14904</name>
</gene>
<reference evidence="7" key="2">
    <citation type="submission" date="2014-06" db="EMBL/GenBank/DDBJ databases">
        <authorList>
            <person name="Hu T."/>
            <person name="Eisen M.B."/>
            <person name="Thornton K.R."/>
            <person name="Andolfatto P."/>
        </authorList>
    </citation>
    <scope>NUCLEOTIDE SEQUENCE</scope>
    <source>
        <strain evidence="7">W501</strain>
    </source>
</reference>
<feature type="chain" id="PRO_5007412748" evidence="3">
    <location>
        <begin position="27"/>
        <end position="384"/>
    </location>
</feature>
<accession>A0A0J9UQB2</accession>
<evidence type="ECO:0000313" key="7">
    <source>
        <dbReference type="EMBL" id="KMZ00846.1"/>
    </source>
</evidence>
<dbReference type="KEGG" id="dsi:Dsimw501_GD14904"/>
<dbReference type="Proteomes" id="UP000035880">
    <property type="component" value="Chromosome 3L"/>
</dbReference>